<sequence>MLMAKNRFELDKYHLKNVCGLDKGMAKYIDMSIKVLSENDPSRAEQLQSDKNNVVSKIFENEDRDRDGYISYDEFSGPKKDEL</sequence>
<dbReference type="PROSITE" id="PS00018">
    <property type="entry name" value="EF_HAND_1"/>
    <property type="match status" value="1"/>
</dbReference>
<keyword evidence="1" id="KW-0106">Calcium</keyword>
<dbReference type="InterPro" id="IPR002048">
    <property type="entry name" value="EF_hand_dom"/>
</dbReference>
<name>A0AA88IAI6_ARTSF</name>
<evidence type="ECO:0000313" key="3">
    <source>
        <dbReference type="EMBL" id="KAK2723519.1"/>
    </source>
</evidence>
<reference evidence="3" key="1">
    <citation type="submission" date="2023-07" db="EMBL/GenBank/DDBJ databases">
        <title>Chromosome-level genome assembly of Artemia franciscana.</title>
        <authorList>
            <person name="Jo E."/>
        </authorList>
    </citation>
    <scope>NUCLEOTIDE SEQUENCE</scope>
    <source>
        <tissue evidence="3">Whole body</tissue>
    </source>
</reference>
<evidence type="ECO:0000259" key="2">
    <source>
        <dbReference type="PROSITE" id="PS50222"/>
    </source>
</evidence>
<proteinExistence type="predicted"/>
<organism evidence="3 4">
    <name type="scientific">Artemia franciscana</name>
    <name type="common">Brine shrimp</name>
    <name type="synonym">Artemia sanfranciscana</name>
    <dbReference type="NCBI Taxonomy" id="6661"/>
    <lineage>
        <taxon>Eukaryota</taxon>
        <taxon>Metazoa</taxon>
        <taxon>Ecdysozoa</taxon>
        <taxon>Arthropoda</taxon>
        <taxon>Crustacea</taxon>
        <taxon>Branchiopoda</taxon>
        <taxon>Anostraca</taxon>
        <taxon>Artemiidae</taxon>
        <taxon>Artemia</taxon>
    </lineage>
</organism>
<dbReference type="Proteomes" id="UP001187531">
    <property type="component" value="Unassembled WGS sequence"/>
</dbReference>
<feature type="domain" description="EF-hand" evidence="2">
    <location>
        <begin position="50"/>
        <end position="83"/>
    </location>
</feature>
<dbReference type="Gene3D" id="1.10.238.10">
    <property type="entry name" value="EF-hand"/>
    <property type="match status" value="1"/>
</dbReference>
<comment type="caution">
    <text evidence="3">The sequence shown here is derived from an EMBL/GenBank/DDBJ whole genome shotgun (WGS) entry which is preliminary data.</text>
</comment>
<dbReference type="GO" id="GO:0005509">
    <property type="term" value="F:calcium ion binding"/>
    <property type="evidence" value="ECO:0007669"/>
    <property type="project" value="InterPro"/>
</dbReference>
<dbReference type="PROSITE" id="PS50222">
    <property type="entry name" value="EF_HAND_2"/>
    <property type="match status" value="1"/>
</dbReference>
<dbReference type="EMBL" id="JAVRJZ010000004">
    <property type="protein sequence ID" value="KAK2723519.1"/>
    <property type="molecule type" value="Genomic_DNA"/>
</dbReference>
<dbReference type="InterPro" id="IPR018247">
    <property type="entry name" value="EF_Hand_1_Ca_BS"/>
</dbReference>
<evidence type="ECO:0000313" key="4">
    <source>
        <dbReference type="Proteomes" id="UP001187531"/>
    </source>
</evidence>
<protein>
    <recommendedName>
        <fullName evidence="2">EF-hand domain-containing protein</fullName>
    </recommendedName>
</protein>
<accession>A0AA88IAI6</accession>
<evidence type="ECO:0000256" key="1">
    <source>
        <dbReference type="ARBA" id="ARBA00022837"/>
    </source>
</evidence>
<dbReference type="InterPro" id="IPR011992">
    <property type="entry name" value="EF-hand-dom_pair"/>
</dbReference>
<gene>
    <name evidence="3" type="ORF">QYM36_002003</name>
</gene>
<dbReference type="SUPFAM" id="SSF47473">
    <property type="entry name" value="EF-hand"/>
    <property type="match status" value="1"/>
</dbReference>
<keyword evidence="4" id="KW-1185">Reference proteome</keyword>
<dbReference type="AlphaFoldDB" id="A0AA88IAI6"/>